<dbReference type="EMBL" id="SRLO01005023">
    <property type="protein sequence ID" value="TNN29929.1"/>
    <property type="molecule type" value="Genomic_DNA"/>
</dbReference>
<protein>
    <submittedName>
        <fullName evidence="5">Attractin-like protein 1</fullName>
    </submittedName>
</protein>
<dbReference type="Proteomes" id="UP000314294">
    <property type="component" value="Unassembled WGS sequence"/>
</dbReference>
<dbReference type="InterPro" id="IPR051568">
    <property type="entry name" value="LZTR1/Attractin"/>
</dbReference>
<dbReference type="InterPro" id="IPR000742">
    <property type="entry name" value="EGF"/>
</dbReference>
<evidence type="ECO:0000313" key="6">
    <source>
        <dbReference type="Proteomes" id="UP000314294"/>
    </source>
</evidence>
<dbReference type="Gene3D" id="2.10.25.10">
    <property type="entry name" value="Laminin"/>
    <property type="match status" value="1"/>
</dbReference>
<dbReference type="Pfam" id="PF01344">
    <property type="entry name" value="Kelch_1"/>
    <property type="match status" value="1"/>
</dbReference>
<dbReference type="InterPro" id="IPR015915">
    <property type="entry name" value="Kelch-typ_b-propeller"/>
</dbReference>
<keyword evidence="1" id="KW-0880">Kelch repeat</keyword>
<name>A0A4Z2EMC0_9TELE</name>
<keyword evidence="2" id="KW-0677">Repeat</keyword>
<dbReference type="GO" id="GO:0005794">
    <property type="term" value="C:Golgi apparatus"/>
    <property type="evidence" value="ECO:0007669"/>
    <property type="project" value="TreeGrafter"/>
</dbReference>
<dbReference type="PANTHER" id="PTHR46376:SF2">
    <property type="entry name" value="DISTRACTED, ISOFORM B"/>
    <property type="match status" value="1"/>
</dbReference>
<dbReference type="SUPFAM" id="SSF117281">
    <property type="entry name" value="Kelch motif"/>
    <property type="match status" value="1"/>
</dbReference>
<sequence length="222" mass="24561">MHRHLKREKPPRCRGLTITSPLTFDLHFLVNSCPNNCSGRGRCSTANSASGRVYCECDESWKGDACDVPYCRGNCGSPGRGYCDLTGEKLCVCNDSWQGPDCSLSVPSTEAFWMLPSVKPSAQSLGRASHQALVHSGLMWVVGGHSFNYSNYHMVLNYNLESSTWDVVPVSGGPLYRYGHSLALFQVRRTLSLHRSINQKILSAAINKIHFLCVFGIKKSDI</sequence>
<evidence type="ECO:0000259" key="4">
    <source>
        <dbReference type="PROSITE" id="PS50026"/>
    </source>
</evidence>
<dbReference type="Pfam" id="PF23106">
    <property type="entry name" value="EGF_Teneurin"/>
    <property type="match status" value="1"/>
</dbReference>
<comment type="caution">
    <text evidence="5">The sequence shown here is derived from an EMBL/GenBank/DDBJ whole genome shotgun (WGS) entry which is preliminary data.</text>
</comment>
<feature type="disulfide bond" evidence="3">
    <location>
        <begin position="57"/>
        <end position="66"/>
    </location>
</feature>
<organism evidence="5 6">
    <name type="scientific">Liparis tanakae</name>
    <name type="common">Tanaka's snailfish</name>
    <dbReference type="NCBI Taxonomy" id="230148"/>
    <lineage>
        <taxon>Eukaryota</taxon>
        <taxon>Metazoa</taxon>
        <taxon>Chordata</taxon>
        <taxon>Craniata</taxon>
        <taxon>Vertebrata</taxon>
        <taxon>Euteleostomi</taxon>
        <taxon>Actinopterygii</taxon>
        <taxon>Neopterygii</taxon>
        <taxon>Teleostei</taxon>
        <taxon>Neoteleostei</taxon>
        <taxon>Acanthomorphata</taxon>
        <taxon>Eupercaria</taxon>
        <taxon>Perciformes</taxon>
        <taxon>Cottioidei</taxon>
        <taxon>Cottales</taxon>
        <taxon>Liparidae</taxon>
        <taxon>Liparis</taxon>
    </lineage>
</organism>
<feature type="domain" description="EGF-like" evidence="4">
    <location>
        <begin position="29"/>
        <end position="67"/>
    </location>
</feature>
<reference evidence="5 6" key="1">
    <citation type="submission" date="2019-03" db="EMBL/GenBank/DDBJ databases">
        <title>First draft genome of Liparis tanakae, snailfish: a comprehensive survey of snailfish specific genes.</title>
        <authorList>
            <person name="Kim W."/>
            <person name="Song I."/>
            <person name="Jeong J.-H."/>
            <person name="Kim D."/>
            <person name="Kim S."/>
            <person name="Ryu S."/>
            <person name="Song J.Y."/>
            <person name="Lee S.K."/>
        </authorList>
    </citation>
    <scope>NUCLEOTIDE SEQUENCE [LARGE SCALE GENOMIC DNA]</scope>
    <source>
        <tissue evidence="5">Muscle</tissue>
    </source>
</reference>
<keyword evidence="3" id="KW-0245">EGF-like domain</keyword>
<dbReference type="AlphaFoldDB" id="A0A4Z2EMC0"/>
<gene>
    <name evidence="5" type="primary">Atrnl1_2</name>
    <name evidence="5" type="ORF">EYF80_059922</name>
</gene>
<feature type="disulfide bond" evidence="3">
    <location>
        <begin position="33"/>
        <end position="43"/>
    </location>
</feature>
<dbReference type="PROSITE" id="PS50026">
    <property type="entry name" value="EGF_3"/>
    <property type="match status" value="1"/>
</dbReference>
<evidence type="ECO:0000256" key="3">
    <source>
        <dbReference type="PROSITE-ProRule" id="PRU00076"/>
    </source>
</evidence>
<proteinExistence type="predicted"/>
<comment type="caution">
    <text evidence="3">Lacks conserved residue(s) required for the propagation of feature annotation.</text>
</comment>
<evidence type="ECO:0000256" key="1">
    <source>
        <dbReference type="ARBA" id="ARBA00022441"/>
    </source>
</evidence>
<dbReference type="FunFam" id="2.10.25.10:FF:000164">
    <property type="entry name" value="Attractin like 1"/>
    <property type="match status" value="1"/>
</dbReference>
<dbReference type="PANTHER" id="PTHR46376">
    <property type="entry name" value="LEUCINE-ZIPPER-LIKE TRANSCRIPTIONAL REGULATOR 1"/>
    <property type="match status" value="1"/>
</dbReference>
<accession>A0A4Z2EMC0</accession>
<evidence type="ECO:0000256" key="2">
    <source>
        <dbReference type="ARBA" id="ARBA00022737"/>
    </source>
</evidence>
<keyword evidence="3" id="KW-1015">Disulfide bond</keyword>
<dbReference type="InterPro" id="IPR006652">
    <property type="entry name" value="Kelch_1"/>
</dbReference>
<keyword evidence="6" id="KW-1185">Reference proteome</keyword>
<dbReference type="Gene3D" id="2.120.10.80">
    <property type="entry name" value="Kelch-type beta propeller"/>
    <property type="match status" value="1"/>
</dbReference>
<dbReference type="OrthoDB" id="9998912at2759"/>
<evidence type="ECO:0000313" key="5">
    <source>
        <dbReference type="EMBL" id="TNN29929.1"/>
    </source>
</evidence>
<dbReference type="PROSITE" id="PS00022">
    <property type="entry name" value="EGF_1"/>
    <property type="match status" value="1"/>
</dbReference>